<dbReference type="Pfam" id="PF00873">
    <property type="entry name" value="ACR_tran"/>
    <property type="match status" value="1"/>
</dbReference>
<accession>X0VZH2</accession>
<evidence type="ECO:0000313" key="2">
    <source>
        <dbReference type="EMBL" id="GAG16462.1"/>
    </source>
</evidence>
<dbReference type="InterPro" id="IPR001036">
    <property type="entry name" value="Acrflvin-R"/>
</dbReference>
<feature type="transmembrane region" description="Helical" evidence="1">
    <location>
        <begin position="57"/>
        <end position="80"/>
    </location>
</feature>
<name>X0VZH2_9ZZZZ</name>
<reference evidence="2" key="1">
    <citation type="journal article" date="2014" name="Front. Microbiol.">
        <title>High frequency of phylogenetically diverse reductive dehalogenase-homologous genes in deep subseafloor sedimentary metagenomes.</title>
        <authorList>
            <person name="Kawai M."/>
            <person name="Futagami T."/>
            <person name="Toyoda A."/>
            <person name="Takaki Y."/>
            <person name="Nishi S."/>
            <person name="Hori S."/>
            <person name="Arai W."/>
            <person name="Tsubouchi T."/>
            <person name="Morono Y."/>
            <person name="Uchiyama I."/>
            <person name="Ito T."/>
            <person name="Fujiyama A."/>
            <person name="Inagaki F."/>
            <person name="Takami H."/>
        </authorList>
    </citation>
    <scope>NUCLEOTIDE SEQUENCE</scope>
    <source>
        <strain evidence="2">Expedition CK06-06</strain>
    </source>
</reference>
<sequence>FRRSKVKRYEEIQERVVEAGLRRIRPCLMTTFTTLAALAVVLLSTGRGSDVMVPMAIPVFGGMAVALIVIFVVPACYCGIKQMKWRLGLSDTDFTTDREAE</sequence>
<feature type="transmembrane region" description="Helical" evidence="1">
    <location>
        <begin position="27"/>
        <end position="45"/>
    </location>
</feature>
<comment type="caution">
    <text evidence="2">The sequence shown here is derived from an EMBL/GenBank/DDBJ whole genome shotgun (WGS) entry which is preliminary data.</text>
</comment>
<feature type="non-terminal residue" evidence="2">
    <location>
        <position position="1"/>
    </location>
</feature>
<proteinExistence type="predicted"/>
<dbReference type="GO" id="GO:0042910">
    <property type="term" value="F:xenobiotic transmembrane transporter activity"/>
    <property type="evidence" value="ECO:0007669"/>
    <property type="project" value="TreeGrafter"/>
</dbReference>
<dbReference type="Gene3D" id="1.20.1640.10">
    <property type="entry name" value="Multidrug efflux transporter AcrB transmembrane domain"/>
    <property type="match status" value="1"/>
</dbReference>
<dbReference type="SUPFAM" id="SSF82866">
    <property type="entry name" value="Multidrug efflux transporter AcrB transmembrane domain"/>
    <property type="match status" value="1"/>
</dbReference>
<dbReference type="PANTHER" id="PTHR32063:SF24">
    <property type="entry name" value="CATION EFFLUX SYSTEM (ACRB_ACRD_ACRF FAMILY)"/>
    <property type="match status" value="1"/>
</dbReference>
<dbReference type="PANTHER" id="PTHR32063">
    <property type="match status" value="1"/>
</dbReference>
<keyword evidence="1" id="KW-0472">Membrane</keyword>
<evidence type="ECO:0000256" key="1">
    <source>
        <dbReference type="SAM" id="Phobius"/>
    </source>
</evidence>
<dbReference type="EMBL" id="BARS01036566">
    <property type="protein sequence ID" value="GAG16462.1"/>
    <property type="molecule type" value="Genomic_DNA"/>
</dbReference>
<organism evidence="2">
    <name type="scientific">marine sediment metagenome</name>
    <dbReference type="NCBI Taxonomy" id="412755"/>
    <lineage>
        <taxon>unclassified sequences</taxon>
        <taxon>metagenomes</taxon>
        <taxon>ecological metagenomes</taxon>
    </lineage>
</organism>
<dbReference type="GO" id="GO:0005886">
    <property type="term" value="C:plasma membrane"/>
    <property type="evidence" value="ECO:0007669"/>
    <property type="project" value="TreeGrafter"/>
</dbReference>
<gene>
    <name evidence="2" type="ORF">S01H1_56183</name>
</gene>
<dbReference type="AlphaFoldDB" id="X0VZH2"/>
<keyword evidence="1" id="KW-1133">Transmembrane helix</keyword>
<protein>
    <submittedName>
        <fullName evidence="2">Uncharacterized protein</fullName>
    </submittedName>
</protein>
<keyword evidence="1" id="KW-0812">Transmembrane</keyword>